<proteinExistence type="inferred from homology"/>
<accession>A0A5Q2FHW3</accession>
<feature type="compositionally biased region" description="Low complexity" evidence="4">
    <location>
        <begin position="245"/>
        <end position="255"/>
    </location>
</feature>
<dbReference type="InterPro" id="IPR050251">
    <property type="entry name" value="HpcH-HpaI_aldolase"/>
</dbReference>
<dbReference type="KEGG" id="rain:Rai3103_11930"/>
<dbReference type="GO" id="GO:0046872">
    <property type="term" value="F:metal ion binding"/>
    <property type="evidence" value="ECO:0007669"/>
    <property type="project" value="UniProtKB-KW"/>
</dbReference>
<evidence type="ECO:0000259" key="5">
    <source>
        <dbReference type="Pfam" id="PF03328"/>
    </source>
</evidence>
<dbReference type="InterPro" id="IPR015813">
    <property type="entry name" value="Pyrv/PenolPyrv_kinase-like_dom"/>
</dbReference>
<evidence type="ECO:0000256" key="4">
    <source>
        <dbReference type="SAM" id="MobiDB-lite"/>
    </source>
</evidence>
<sequence>MLRTNRVDDAITSGRTAVNAWVTMESTYVAEILSYAGFDSVTIDAQHGMFGRDAIMPMLQAVCAGHASPFVRSPSQDPREIGWLLDAGAYGVIVPDVSTAEQAETVARACYYPPLGTRSLGPTRGTLYAGPSYFQEADQVIQVWPQIESAQGFENMDAIMDTPGLYGVFVGPNDLALSVGLKAGGTMPQQIVDMVHTILDRSHEHGLKMAIYCADEDEAKYWADEGADMVNPSSDSGLLLTGAGPRSATSSVTRRPTPPTSRRPTDRTGAAERTPPARTYARAPTACG</sequence>
<comment type="similarity">
    <text evidence="1">Belongs to the HpcH/HpaI aldolase family.</text>
</comment>
<dbReference type="GO" id="GO:0005737">
    <property type="term" value="C:cytoplasm"/>
    <property type="evidence" value="ECO:0007669"/>
    <property type="project" value="TreeGrafter"/>
</dbReference>
<gene>
    <name evidence="6" type="ORF">Rai3103_11930</name>
</gene>
<dbReference type="SUPFAM" id="SSF51621">
    <property type="entry name" value="Phosphoenolpyruvate/pyruvate domain"/>
    <property type="match status" value="1"/>
</dbReference>
<dbReference type="InterPro" id="IPR040442">
    <property type="entry name" value="Pyrv_kinase-like_dom_sf"/>
</dbReference>
<keyword evidence="3" id="KW-0456">Lyase</keyword>
<keyword evidence="7" id="KW-1185">Reference proteome</keyword>
<feature type="compositionally biased region" description="Low complexity" evidence="4">
    <location>
        <begin position="271"/>
        <end position="288"/>
    </location>
</feature>
<protein>
    <submittedName>
        <fullName evidence="6">2,4-dihydroxyhept-2-ene-1,7-dioic acid aldolase</fullName>
    </submittedName>
</protein>
<name>A0A5Q2FHW3_9ACTN</name>
<dbReference type="InterPro" id="IPR005000">
    <property type="entry name" value="Aldolase/citrate-lyase_domain"/>
</dbReference>
<reference evidence="6 7" key="1">
    <citation type="submission" date="2019-10" db="EMBL/GenBank/DDBJ databases">
        <title>Genomic analysis of Raineyella sp. CBA3103.</title>
        <authorList>
            <person name="Roh S.W."/>
        </authorList>
    </citation>
    <scope>NUCLEOTIDE SEQUENCE [LARGE SCALE GENOMIC DNA]</scope>
    <source>
        <strain evidence="6 7">CBA3103</strain>
    </source>
</reference>
<feature type="domain" description="HpcH/HpaI aldolase/citrate lyase" evidence="5">
    <location>
        <begin position="21"/>
        <end position="239"/>
    </location>
</feature>
<evidence type="ECO:0000256" key="2">
    <source>
        <dbReference type="ARBA" id="ARBA00022723"/>
    </source>
</evidence>
<dbReference type="PANTHER" id="PTHR30502">
    <property type="entry name" value="2-KETO-3-DEOXY-L-RHAMNONATE ALDOLASE"/>
    <property type="match status" value="1"/>
</dbReference>
<dbReference type="PANTHER" id="PTHR30502:SF0">
    <property type="entry name" value="PHOSPHOENOLPYRUVATE CARBOXYLASE FAMILY PROTEIN"/>
    <property type="match status" value="1"/>
</dbReference>
<keyword evidence="2" id="KW-0479">Metal-binding</keyword>
<organism evidence="6 7">
    <name type="scientific">Raineyella fluvialis</name>
    <dbReference type="NCBI Taxonomy" id="2662261"/>
    <lineage>
        <taxon>Bacteria</taxon>
        <taxon>Bacillati</taxon>
        <taxon>Actinomycetota</taxon>
        <taxon>Actinomycetes</taxon>
        <taxon>Propionibacteriales</taxon>
        <taxon>Propionibacteriaceae</taxon>
        <taxon>Raineyella</taxon>
    </lineage>
</organism>
<feature type="region of interest" description="Disordered" evidence="4">
    <location>
        <begin position="233"/>
        <end position="288"/>
    </location>
</feature>
<dbReference type="Proteomes" id="UP000386847">
    <property type="component" value="Chromosome"/>
</dbReference>
<evidence type="ECO:0000256" key="3">
    <source>
        <dbReference type="ARBA" id="ARBA00023239"/>
    </source>
</evidence>
<dbReference type="AlphaFoldDB" id="A0A5Q2FHW3"/>
<dbReference type="Gene3D" id="3.20.20.60">
    <property type="entry name" value="Phosphoenolpyruvate-binding domains"/>
    <property type="match status" value="1"/>
</dbReference>
<dbReference type="EMBL" id="CP045725">
    <property type="protein sequence ID" value="QGF24255.1"/>
    <property type="molecule type" value="Genomic_DNA"/>
</dbReference>
<evidence type="ECO:0000256" key="1">
    <source>
        <dbReference type="ARBA" id="ARBA00005568"/>
    </source>
</evidence>
<evidence type="ECO:0000313" key="6">
    <source>
        <dbReference type="EMBL" id="QGF24255.1"/>
    </source>
</evidence>
<evidence type="ECO:0000313" key="7">
    <source>
        <dbReference type="Proteomes" id="UP000386847"/>
    </source>
</evidence>
<dbReference type="Pfam" id="PF03328">
    <property type="entry name" value="HpcH_HpaI"/>
    <property type="match status" value="1"/>
</dbReference>
<dbReference type="GO" id="GO:0016832">
    <property type="term" value="F:aldehyde-lyase activity"/>
    <property type="evidence" value="ECO:0007669"/>
    <property type="project" value="TreeGrafter"/>
</dbReference>
<dbReference type="RefSeq" id="WP_153572784.1">
    <property type="nucleotide sequence ID" value="NZ_CP045725.1"/>
</dbReference>